<protein>
    <submittedName>
        <fullName evidence="3">ABC transporter substrate-binding protein</fullName>
    </submittedName>
</protein>
<evidence type="ECO:0000313" key="3">
    <source>
        <dbReference type="EMBL" id="MBD2605277.1"/>
    </source>
</evidence>
<feature type="chain" id="PRO_5045950961" evidence="1">
    <location>
        <begin position="22"/>
        <end position="319"/>
    </location>
</feature>
<dbReference type="Gene3D" id="3.40.190.10">
    <property type="entry name" value="Periplasmic binding protein-like II"/>
    <property type="match status" value="1"/>
</dbReference>
<dbReference type="PROSITE" id="PS51257">
    <property type="entry name" value="PROKAR_LIPOPROTEIN"/>
    <property type="match status" value="1"/>
</dbReference>
<evidence type="ECO:0000256" key="1">
    <source>
        <dbReference type="SAM" id="SignalP"/>
    </source>
</evidence>
<evidence type="ECO:0000313" key="4">
    <source>
        <dbReference type="Proteomes" id="UP000660380"/>
    </source>
</evidence>
<organism evidence="3 4">
    <name type="scientific">Scytonema hofmannii FACHB-248</name>
    <dbReference type="NCBI Taxonomy" id="1842502"/>
    <lineage>
        <taxon>Bacteria</taxon>
        <taxon>Bacillati</taxon>
        <taxon>Cyanobacteriota</taxon>
        <taxon>Cyanophyceae</taxon>
        <taxon>Nostocales</taxon>
        <taxon>Scytonemataceae</taxon>
        <taxon>Scytonema</taxon>
    </lineage>
</organism>
<keyword evidence="4" id="KW-1185">Reference proteome</keyword>
<dbReference type="EMBL" id="JACJTA010000021">
    <property type="protein sequence ID" value="MBD2605277.1"/>
    <property type="molecule type" value="Genomic_DNA"/>
</dbReference>
<reference evidence="3 4" key="1">
    <citation type="journal article" date="2020" name="ISME J.">
        <title>Comparative genomics reveals insights into cyanobacterial evolution and habitat adaptation.</title>
        <authorList>
            <person name="Chen M.Y."/>
            <person name="Teng W.K."/>
            <person name="Zhao L."/>
            <person name="Hu C.X."/>
            <person name="Zhou Y.K."/>
            <person name="Han B.P."/>
            <person name="Song L.R."/>
            <person name="Shu W.S."/>
        </authorList>
    </citation>
    <scope>NUCLEOTIDE SEQUENCE [LARGE SCALE GENOMIC DNA]</scope>
    <source>
        <strain evidence="3 4">FACHB-248</strain>
    </source>
</reference>
<dbReference type="SUPFAM" id="SSF53850">
    <property type="entry name" value="Periplasmic binding protein-like II"/>
    <property type="match status" value="1"/>
</dbReference>
<dbReference type="CDD" id="cd13613">
    <property type="entry name" value="PBP2_Opu_like_2"/>
    <property type="match status" value="1"/>
</dbReference>
<dbReference type="Gene3D" id="3.40.190.120">
    <property type="entry name" value="Osmoprotection protein (prox), domain 2"/>
    <property type="match status" value="1"/>
</dbReference>
<dbReference type="RefSeq" id="WP_051503063.1">
    <property type="nucleotide sequence ID" value="NZ_JACJTA010000021.1"/>
</dbReference>
<evidence type="ECO:0000259" key="2">
    <source>
        <dbReference type="Pfam" id="PF04069"/>
    </source>
</evidence>
<gene>
    <name evidence="3" type="ORF">H6G81_12205</name>
</gene>
<dbReference type="InterPro" id="IPR007210">
    <property type="entry name" value="ABC_Gly_betaine_transp_sub-bd"/>
</dbReference>
<feature type="domain" description="ABC-type glycine betaine transport system substrate-binding" evidence="2">
    <location>
        <begin position="34"/>
        <end position="296"/>
    </location>
</feature>
<keyword evidence="1" id="KW-0732">Signal</keyword>
<sequence>MKFTRFFVFCFLTFVLVITLASCQFNSNNKSGVDIVVASKGFTEQDILSELLAQQIETTTNLQVDRRRFTSALVTHSALIAGKIDAYIEYTGVAFTSILKQKVINDPKVLYEKLKQGYAQQFDLEVMKPLGFENTFAMIIRGEDAKRYNLQTLSQAAKYTPQWRGGFGYEFVEREDGFTGLAKTYNFRFAKPPRLMELGLIYRALLQKQVDMINGNSTDGRIARLGLVVLKDDKQYFPPYEAAPIVRQATLKKYPEVRKAIAQLSGRITADEMRRLNYLVEGELQDIKDVVRQFRKSKGLASFKDNISNSVIRKHSSCL</sequence>
<name>A0ABR8GPH6_9CYAN</name>
<dbReference type="Proteomes" id="UP000660380">
    <property type="component" value="Unassembled WGS sequence"/>
</dbReference>
<comment type="caution">
    <text evidence="3">The sequence shown here is derived from an EMBL/GenBank/DDBJ whole genome shotgun (WGS) entry which is preliminary data.</text>
</comment>
<dbReference type="Pfam" id="PF04069">
    <property type="entry name" value="OpuAC"/>
    <property type="match status" value="1"/>
</dbReference>
<feature type="signal peptide" evidence="1">
    <location>
        <begin position="1"/>
        <end position="21"/>
    </location>
</feature>
<proteinExistence type="predicted"/>
<accession>A0ABR8GPH6</accession>